<dbReference type="Gene3D" id="1.25.40.10">
    <property type="entry name" value="Tetratricopeptide repeat domain"/>
    <property type="match status" value="1"/>
</dbReference>
<reference evidence="2" key="1">
    <citation type="journal article" date="2014" name="Front. Microbiol.">
        <title>High frequency of phylogenetically diverse reductive dehalogenase-homologous genes in deep subseafloor sedimentary metagenomes.</title>
        <authorList>
            <person name="Kawai M."/>
            <person name="Futagami T."/>
            <person name="Toyoda A."/>
            <person name="Takaki Y."/>
            <person name="Nishi S."/>
            <person name="Hori S."/>
            <person name="Arai W."/>
            <person name="Tsubouchi T."/>
            <person name="Morono Y."/>
            <person name="Uchiyama I."/>
            <person name="Ito T."/>
            <person name="Fujiyama A."/>
            <person name="Inagaki F."/>
            <person name="Takami H."/>
        </authorList>
    </citation>
    <scope>NUCLEOTIDE SEQUENCE</scope>
    <source>
        <strain evidence="2">Expedition CK06-06</strain>
    </source>
</reference>
<dbReference type="AlphaFoldDB" id="X1CVF3"/>
<organism evidence="2">
    <name type="scientific">marine sediment metagenome</name>
    <dbReference type="NCBI Taxonomy" id="412755"/>
    <lineage>
        <taxon>unclassified sequences</taxon>
        <taxon>metagenomes</taxon>
        <taxon>ecological metagenomes</taxon>
    </lineage>
</organism>
<name>X1CVF3_9ZZZZ</name>
<dbReference type="EMBL" id="BART01032517">
    <property type="protein sequence ID" value="GAH11807.1"/>
    <property type="molecule type" value="Genomic_DNA"/>
</dbReference>
<feature type="non-terminal residue" evidence="2">
    <location>
        <position position="96"/>
    </location>
</feature>
<feature type="region of interest" description="Disordered" evidence="1">
    <location>
        <begin position="64"/>
        <end position="96"/>
    </location>
</feature>
<dbReference type="InterPro" id="IPR011990">
    <property type="entry name" value="TPR-like_helical_dom_sf"/>
</dbReference>
<feature type="compositionally biased region" description="Low complexity" evidence="1">
    <location>
        <begin position="82"/>
        <end position="96"/>
    </location>
</feature>
<proteinExistence type="predicted"/>
<evidence type="ECO:0000313" key="2">
    <source>
        <dbReference type="EMBL" id="GAH11807.1"/>
    </source>
</evidence>
<dbReference type="SUPFAM" id="SSF48452">
    <property type="entry name" value="TPR-like"/>
    <property type="match status" value="1"/>
</dbReference>
<comment type="caution">
    <text evidence="2">The sequence shown here is derived from an EMBL/GenBank/DDBJ whole genome shotgun (WGS) entry which is preliminary data.</text>
</comment>
<gene>
    <name evidence="2" type="ORF">S01H4_56168</name>
</gene>
<evidence type="ECO:0000256" key="1">
    <source>
        <dbReference type="SAM" id="MobiDB-lite"/>
    </source>
</evidence>
<sequence length="96" mass="10256">MSGLAATYLEQARRHLEAGNAQKAIALLDRARALGAPSTDVAADFYGILGQACQRVGRHEEAGRYLQHADHLKAQSRPRQPVPQEAAPVSSPVPSS</sequence>
<feature type="compositionally biased region" description="Basic and acidic residues" evidence="1">
    <location>
        <begin position="64"/>
        <end position="73"/>
    </location>
</feature>
<protein>
    <recommendedName>
        <fullName evidence="3">MalT-like TPR region domain-containing protein</fullName>
    </recommendedName>
</protein>
<evidence type="ECO:0008006" key="3">
    <source>
        <dbReference type="Google" id="ProtNLM"/>
    </source>
</evidence>
<accession>X1CVF3</accession>